<protein>
    <submittedName>
        <fullName evidence="6">P-loop containing nucleoside triphosphate hydrolase protein</fullName>
    </submittedName>
</protein>
<dbReference type="EMBL" id="ML213744">
    <property type="protein sequence ID" value="TFK31484.1"/>
    <property type="molecule type" value="Genomic_DNA"/>
</dbReference>
<evidence type="ECO:0000256" key="5">
    <source>
        <dbReference type="SAM" id="Phobius"/>
    </source>
</evidence>
<dbReference type="Gene3D" id="3.40.50.300">
    <property type="entry name" value="P-loop containing nucleotide triphosphate hydrolases"/>
    <property type="match status" value="3"/>
</dbReference>
<organism evidence="6 7">
    <name type="scientific">Crucibulum laeve</name>
    <dbReference type="NCBI Taxonomy" id="68775"/>
    <lineage>
        <taxon>Eukaryota</taxon>
        <taxon>Fungi</taxon>
        <taxon>Dikarya</taxon>
        <taxon>Basidiomycota</taxon>
        <taxon>Agaricomycotina</taxon>
        <taxon>Agaricomycetes</taxon>
        <taxon>Agaricomycetidae</taxon>
        <taxon>Agaricales</taxon>
        <taxon>Agaricineae</taxon>
        <taxon>Nidulariaceae</taxon>
        <taxon>Crucibulum</taxon>
    </lineage>
</organism>
<evidence type="ECO:0000256" key="1">
    <source>
        <dbReference type="ARBA" id="ARBA00004141"/>
    </source>
</evidence>
<dbReference type="PANTHER" id="PTHR24221:SF654">
    <property type="entry name" value="ATP-BINDING CASSETTE SUB-FAMILY B MEMBER 6"/>
    <property type="match status" value="1"/>
</dbReference>
<evidence type="ECO:0000313" key="6">
    <source>
        <dbReference type="EMBL" id="TFK31484.1"/>
    </source>
</evidence>
<dbReference type="InterPro" id="IPR039421">
    <property type="entry name" value="Type_1_exporter"/>
</dbReference>
<dbReference type="OrthoDB" id="6500128at2759"/>
<name>A0A5C3LEG6_9AGAR</name>
<feature type="transmembrane region" description="Helical" evidence="5">
    <location>
        <begin position="415"/>
        <end position="438"/>
    </location>
</feature>
<proteinExistence type="predicted"/>
<dbReference type="GO" id="GO:0016787">
    <property type="term" value="F:hydrolase activity"/>
    <property type="evidence" value="ECO:0007669"/>
    <property type="project" value="UniProtKB-KW"/>
</dbReference>
<evidence type="ECO:0000313" key="7">
    <source>
        <dbReference type="Proteomes" id="UP000308652"/>
    </source>
</evidence>
<evidence type="ECO:0000256" key="2">
    <source>
        <dbReference type="ARBA" id="ARBA00022692"/>
    </source>
</evidence>
<accession>A0A5C3LEG6</accession>
<sequence length="622" mass="68860">MEDRDVLQSDDRCNDCDSACQQVPTDRQLSTPSLPSTNVPFLFSFRRCTLSGGSLKTRPAFSLYAQTSPNWQLMAHACSSISNVIAATTSDTLCESGLTYSLRTFSRDTSLLRSGIGVELSGGQKQYLAITRAKLRNLAILILDETTSALNTTSRILVFEALKRWCANKITIVITHDLCQISQNDFVYFVFEKFRKMVEAQKALEAEEERKKALDDYTSESGQVSPHIKHQNIAIRTRTLGNWMSNVAADLTLELRTILAPALSMVAVHETCRVRRFVRPSEENEDDQHPHFFSHCTYPICSIHHLQSPIQPTVHAYFSFLQHRPSFVSTGAQDSSIISCFGGIPGIAALDGLLMVRKYFLMETSAVKARFVAKCEIRNKRAKEEVAGCYCDAISYIRGLHRWCARRLCVKGCTYGVASGLIYVAEALLFYVGAVVIARGMYTYFQMVEVHNLVVPSVTIGSQLLVSTEKVDNNTDESRDILLLTLAGTVVFNHVCFVYYEHPVAPVLKDVNLEIEDGESVTIVGFPGSGELTGNIRYGNKAVTAIDICRAANAANGYGTMVGENAFLISGSQAQRHPIAHTLAPPSEILILNKRTATLDSENQARLPFCRPSITPNLVARQ</sequence>
<dbReference type="InterPro" id="IPR027417">
    <property type="entry name" value="P-loop_NTPase"/>
</dbReference>
<dbReference type="Proteomes" id="UP000308652">
    <property type="component" value="Unassembled WGS sequence"/>
</dbReference>
<dbReference type="GO" id="GO:0005524">
    <property type="term" value="F:ATP binding"/>
    <property type="evidence" value="ECO:0007669"/>
    <property type="project" value="InterPro"/>
</dbReference>
<keyword evidence="4 5" id="KW-0472">Membrane</keyword>
<dbReference type="GO" id="GO:0042626">
    <property type="term" value="F:ATPase-coupled transmembrane transporter activity"/>
    <property type="evidence" value="ECO:0007669"/>
    <property type="project" value="TreeGrafter"/>
</dbReference>
<keyword evidence="7" id="KW-1185">Reference proteome</keyword>
<evidence type="ECO:0000256" key="4">
    <source>
        <dbReference type="ARBA" id="ARBA00023136"/>
    </source>
</evidence>
<comment type="subcellular location">
    <subcellularLocation>
        <location evidence="1">Membrane</location>
        <topology evidence="1">Multi-pass membrane protein</topology>
    </subcellularLocation>
</comment>
<dbReference type="PANTHER" id="PTHR24221">
    <property type="entry name" value="ATP-BINDING CASSETTE SUB-FAMILY B"/>
    <property type="match status" value="1"/>
</dbReference>
<dbReference type="STRING" id="68775.A0A5C3LEG6"/>
<dbReference type="AlphaFoldDB" id="A0A5C3LEG6"/>
<dbReference type="InterPro" id="IPR036640">
    <property type="entry name" value="ABC1_TM_sf"/>
</dbReference>
<keyword evidence="6" id="KW-0378">Hydrolase</keyword>
<keyword evidence="2 5" id="KW-0812">Transmembrane</keyword>
<evidence type="ECO:0000256" key="3">
    <source>
        <dbReference type="ARBA" id="ARBA00022989"/>
    </source>
</evidence>
<dbReference type="GO" id="GO:0016020">
    <property type="term" value="C:membrane"/>
    <property type="evidence" value="ECO:0007669"/>
    <property type="project" value="UniProtKB-SubCell"/>
</dbReference>
<gene>
    <name evidence="6" type="ORF">BDQ12DRAFT_739985</name>
</gene>
<dbReference type="Gene3D" id="1.20.1560.10">
    <property type="entry name" value="ABC transporter type 1, transmembrane domain"/>
    <property type="match status" value="1"/>
</dbReference>
<dbReference type="SUPFAM" id="SSF52540">
    <property type="entry name" value="P-loop containing nucleoside triphosphate hydrolases"/>
    <property type="match status" value="2"/>
</dbReference>
<reference evidence="6 7" key="1">
    <citation type="journal article" date="2019" name="Nat. Ecol. Evol.">
        <title>Megaphylogeny resolves global patterns of mushroom evolution.</title>
        <authorList>
            <person name="Varga T."/>
            <person name="Krizsan K."/>
            <person name="Foldi C."/>
            <person name="Dima B."/>
            <person name="Sanchez-Garcia M."/>
            <person name="Sanchez-Ramirez S."/>
            <person name="Szollosi G.J."/>
            <person name="Szarkandi J.G."/>
            <person name="Papp V."/>
            <person name="Albert L."/>
            <person name="Andreopoulos W."/>
            <person name="Angelini C."/>
            <person name="Antonin V."/>
            <person name="Barry K.W."/>
            <person name="Bougher N.L."/>
            <person name="Buchanan P."/>
            <person name="Buyck B."/>
            <person name="Bense V."/>
            <person name="Catcheside P."/>
            <person name="Chovatia M."/>
            <person name="Cooper J."/>
            <person name="Damon W."/>
            <person name="Desjardin D."/>
            <person name="Finy P."/>
            <person name="Geml J."/>
            <person name="Haridas S."/>
            <person name="Hughes K."/>
            <person name="Justo A."/>
            <person name="Karasinski D."/>
            <person name="Kautmanova I."/>
            <person name="Kiss B."/>
            <person name="Kocsube S."/>
            <person name="Kotiranta H."/>
            <person name="LaButti K.M."/>
            <person name="Lechner B.E."/>
            <person name="Liimatainen K."/>
            <person name="Lipzen A."/>
            <person name="Lukacs Z."/>
            <person name="Mihaltcheva S."/>
            <person name="Morgado L.N."/>
            <person name="Niskanen T."/>
            <person name="Noordeloos M.E."/>
            <person name="Ohm R.A."/>
            <person name="Ortiz-Santana B."/>
            <person name="Ovrebo C."/>
            <person name="Racz N."/>
            <person name="Riley R."/>
            <person name="Savchenko A."/>
            <person name="Shiryaev A."/>
            <person name="Soop K."/>
            <person name="Spirin V."/>
            <person name="Szebenyi C."/>
            <person name="Tomsovsky M."/>
            <person name="Tulloss R.E."/>
            <person name="Uehling J."/>
            <person name="Grigoriev I.V."/>
            <person name="Vagvolgyi C."/>
            <person name="Papp T."/>
            <person name="Martin F.M."/>
            <person name="Miettinen O."/>
            <person name="Hibbett D.S."/>
            <person name="Nagy L.G."/>
        </authorList>
    </citation>
    <scope>NUCLEOTIDE SEQUENCE [LARGE SCALE GENOMIC DNA]</scope>
    <source>
        <strain evidence="6 7">CBS 166.37</strain>
    </source>
</reference>
<keyword evidence="3 5" id="KW-1133">Transmembrane helix</keyword>